<keyword evidence="3" id="KW-0560">Oxidoreductase</keyword>
<feature type="domain" description="NADP-dependent oxidoreductase" evidence="4">
    <location>
        <begin position="3"/>
        <end position="124"/>
    </location>
</feature>
<keyword evidence="6" id="KW-1185">Reference proteome</keyword>
<dbReference type="AlphaFoldDB" id="A0A812JGJ8"/>
<dbReference type="InterPro" id="IPR018170">
    <property type="entry name" value="Aldo/ket_reductase_CS"/>
</dbReference>
<proteinExistence type="inferred from homology"/>
<dbReference type="OrthoDB" id="434761at2759"/>
<dbReference type="InterPro" id="IPR020471">
    <property type="entry name" value="AKR"/>
</dbReference>
<reference evidence="5" key="1">
    <citation type="submission" date="2021-02" db="EMBL/GenBank/DDBJ databases">
        <authorList>
            <person name="Dougan E. K."/>
            <person name="Rhodes N."/>
            <person name="Thang M."/>
            <person name="Chan C."/>
        </authorList>
    </citation>
    <scope>NUCLEOTIDE SEQUENCE</scope>
</reference>
<protein>
    <recommendedName>
        <fullName evidence="4">NADP-dependent oxidoreductase domain-containing protein</fullName>
    </recommendedName>
</protein>
<dbReference type="Gene3D" id="3.20.20.100">
    <property type="entry name" value="NADP-dependent oxidoreductase domain"/>
    <property type="match status" value="1"/>
</dbReference>
<keyword evidence="2" id="KW-0521">NADP</keyword>
<evidence type="ECO:0000313" key="6">
    <source>
        <dbReference type="Proteomes" id="UP000604046"/>
    </source>
</evidence>
<evidence type="ECO:0000313" key="5">
    <source>
        <dbReference type="EMBL" id="CAE7206378.1"/>
    </source>
</evidence>
<dbReference type="InterPro" id="IPR023210">
    <property type="entry name" value="NADP_OxRdtase_dom"/>
</dbReference>
<feature type="domain" description="NADP-dependent oxidoreductase" evidence="4">
    <location>
        <begin position="139"/>
        <end position="196"/>
    </location>
</feature>
<dbReference type="EMBL" id="CAJNDS010000440">
    <property type="protein sequence ID" value="CAE7206378.1"/>
    <property type="molecule type" value="Genomic_DNA"/>
</dbReference>
<accession>A0A812JGJ8</accession>
<dbReference type="PROSITE" id="PS00062">
    <property type="entry name" value="ALDOKETO_REDUCTASE_2"/>
    <property type="match status" value="1"/>
</dbReference>
<comment type="caution">
    <text evidence="5">The sequence shown here is derived from an EMBL/GenBank/DDBJ whole genome shotgun (WGS) entry which is preliminary data.</text>
</comment>
<comment type="similarity">
    <text evidence="1">Belongs to the aldo/keto reductase family.</text>
</comment>
<dbReference type="PRINTS" id="PR00069">
    <property type="entry name" value="ALDKETRDTASE"/>
</dbReference>
<gene>
    <name evidence="5" type="ORF">SNAT2548_LOCUS6576</name>
</gene>
<evidence type="ECO:0000256" key="2">
    <source>
        <dbReference type="ARBA" id="ARBA00022857"/>
    </source>
</evidence>
<name>A0A812JGJ8_9DINO</name>
<dbReference type="SUPFAM" id="SSF51430">
    <property type="entry name" value="NAD(P)-linked oxidoreductase"/>
    <property type="match status" value="1"/>
</dbReference>
<evidence type="ECO:0000256" key="3">
    <source>
        <dbReference type="ARBA" id="ARBA00023002"/>
    </source>
</evidence>
<dbReference type="Pfam" id="PF00248">
    <property type="entry name" value="Aldo_ket_red"/>
    <property type="match status" value="2"/>
</dbReference>
<dbReference type="GO" id="GO:0016616">
    <property type="term" value="F:oxidoreductase activity, acting on the CH-OH group of donors, NAD or NADP as acceptor"/>
    <property type="evidence" value="ECO:0007669"/>
    <property type="project" value="UniProtKB-ARBA"/>
</dbReference>
<evidence type="ECO:0000259" key="4">
    <source>
        <dbReference type="Pfam" id="PF00248"/>
    </source>
</evidence>
<dbReference type="PANTHER" id="PTHR43827:SF3">
    <property type="entry name" value="NADP-DEPENDENT OXIDOREDUCTASE DOMAIN-CONTAINING PROTEIN"/>
    <property type="match status" value="1"/>
</dbReference>
<dbReference type="PANTHER" id="PTHR43827">
    <property type="entry name" value="2,5-DIKETO-D-GLUCONIC ACID REDUCTASE"/>
    <property type="match status" value="1"/>
</dbReference>
<organism evidence="5 6">
    <name type="scientific">Symbiodinium natans</name>
    <dbReference type="NCBI Taxonomy" id="878477"/>
    <lineage>
        <taxon>Eukaryota</taxon>
        <taxon>Sar</taxon>
        <taxon>Alveolata</taxon>
        <taxon>Dinophyceae</taxon>
        <taxon>Suessiales</taxon>
        <taxon>Symbiodiniaceae</taxon>
        <taxon>Symbiodinium</taxon>
    </lineage>
</organism>
<evidence type="ECO:0000256" key="1">
    <source>
        <dbReference type="ARBA" id="ARBA00007905"/>
    </source>
</evidence>
<dbReference type="CDD" id="cd19071">
    <property type="entry name" value="AKR_AKR1-5-like"/>
    <property type="match status" value="1"/>
</dbReference>
<sequence>MASASGRSRYLEAIVAGQLQALQTDYLDVYMLHAAGVSGPKLQEVWSSMERLVDLGRVRALGVSNFGVQELEALWSFARIKPVYMQNIFKVYKQGEQILGGGTTGVLDWARAHGMIMVGYSTINSWPHLLPPLQDPHVLAIARAKGRTASQVLHRWALQHGIAVIPKASSMERIRENSELLDFELSEMQMAALDGLATLSESNHAEVRPSWHQDS</sequence>
<dbReference type="Proteomes" id="UP000604046">
    <property type="component" value="Unassembled WGS sequence"/>
</dbReference>
<dbReference type="InterPro" id="IPR036812">
    <property type="entry name" value="NAD(P)_OxRdtase_dom_sf"/>
</dbReference>